<gene>
    <name evidence="2" type="ORF">CVO96_17165</name>
</gene>
<name>A0A2K3UT25_9DEIO</name>
<evidence type="ECO:0000256" key="1">
    <source>
        <dbReference type="SAM" id="SignalP"/>
    </source>
</evidence>
<protein>
    <recommendedName>
        <fullName evidence="4">Lipoprotein</fullName>
    </recommendedName>
</protein>
<keyword evidence="1" id="KW-0732">Signal</keyword>
<evidence type="ECO:0000313" key="3">
    <source>
        <dbReference type="Proteomes" id="UP000236379"/>
    </source>
</evidence>
<dbReference type="EMBL" id="PPPD01000002">
    <property type="protein sequence ID" value="PNY79691.1"/>
    <property type="molecule type" value="Genomic_DNA"/>
</dbReference>
<dbReference type="Proteomes" id="UP000236379">
    <property type="component" value="Unassembled WGS sequence"/>
</dbReference>
<dbReference type="RefSeq" id="WP_103313675.1">
    <property type="nucleotide sequence ID" value="NZ_PPPD01000002.1"/>
</dbReference>
<feature type="signal peptide" evidence="1">
    <location>
        <begin position="1"/>
        <end position="29"/>
    </location>
</feature>
<keyword evidence="3" id="KW-1185">Reference proteome</keyword>
<accession>A0A2K3UT25</accession>
<dbReference type="OrthoDB" id="9840799at2"/>
<evidence type="ECO:0000313" key="2">
    <source>
        <dbReference type="EMBL" id="PNY79691.1"/>
    </source>
</evidence>
<evidence type="ECO:0008006" key="4">
    <source>
        <dbReference type="Google" id="ProtNLM"/>
    </source>
</evidence>
<dbReference type="AlphaFoldDB" id="A0A2K3UT25"/>
<sequence>MHTSSAGLSALLLAALLSACSSSTSEVLASLPDAQPAVLSDSAAQKSAVLGLSSAERQLSLRHWSASTLAVTIDPRKTLRGPVSLRLERADGEGGDVIEVTPGSVTLKDRGVTAVELKLRPTQVAFPAPGGPQSWRLVASQGGQELGRLPLTITLATVEFSFTLAPVTAREGQTVSATLTVDADSREVPPFTFSLSPYIPDERTQYELVDDPQRPAQYRVTSLPATFQVPILLKSFPGVQLPPDSAAFQLSVDGLNALGSGRYGPKYVRANLYWKLAR</sequence>
<feature type="chain" id="PRO_5014454406" description="Lipoprotein" evidence="1">
    <location>
        <begin position="30"/>
        <end position="278"/>
    </location>
</feature>
<comment type="caution">
    <text evidence="2">The sequence shown here is derived from an EMBL/GenBank/DDBJ whole genome shotgun (WGS) entry which is preliminary data.</text>
</comment>
<organism evidence="2 3">
    <name type="scientific">Deinococcus koreensis</name>
    <dbReference type="NCBI Taxonomy" id="2054903"/>
    <lineage>
        <taxon>Bacteria</taxon>
        <taxon>Thermotogati</taxon>
        <taxon>Deinococcota</taxon>
        <taxon>Deinococci</taxon>
        <taxon>Deinococcales</taxon>
        <taxon>Deinococcaceae</taxon>
        <taxon>Deinococcus</taxon>
    </lineage>
</organism>
<proteinExistence type="predicted"/>
<reference evidence="2 3" key="1">
    <citation type="submission" date="2018-01" db="EMBL/GenBank/DDBJ databases">
        <title>Deinococcus koreensis sp. nov., a radiation-resistant bacterium isolated from river water.</title>
        <authorList>
            <person name="Choi A."/>
        </authorList>
    </citation>
    <scope>NUCLEOTIDE SEQUENCE [LARGE SCALE GENOMIC DNA]</scope>
    <source>
        <strain evidence="2 3">SJW1-2</strain>
    </source>
</reference>